<reference evidence="2" key="1">
    <citation type="submission" date="2022-06" db="EMBL/GenBank/DDBJ databases">
        <title>Genomic Encyclopedia of Archaeal and Bacterial Type Strains, Phase II (KMG-II): from individual species to whole genera.</title>
        <authorList>
            <person name="Goeker M."/>
        </authorList>
    </citation>
    <scope>NUCLEOTIDE SEQUENCE</scope>
    <source>
        <strain evidence="2">DSM 43935</strain>
    </source>
</reference>
<dbReference type="Gene3D" id="1.10.3300.10">
    <property type="entry name" value="Jann2411-like domain"/>
    <property type="match status" value="1"/>
</dbReference>
<evidence type="ECO:0000313" key="3">
    <source>
        <dbReference type="Proteomes" id="UP001206128"/>
    </source>
</evidence>
<sequence length="208" mass="22260">MVTTKDLRRAGFPFRSGALCLDFVGTLAKRGMGDRELLGGPAELAVWLRAAGLPPTSTPLTDQHVARAREFRESIHELARCRVAGRALPRRLINLVNDTAQVDPPPVLLGRDGESLVPPGALSFEAVLSIIARDAISLFGGPHGHHIRVCLGHDCSLYFVDRSRPGSRRWCVMAACGEKASSATYRRRHASAVAGGAERPDPVPAAGA</sequence>
<dbReference type="EMBL" id="JAMTCK010000002">
    <property type="protein sequence ID" value="MCP2164328.1"/>
    <property type="molecule type" value="Genomic_DNA"/>
</dbReference>
<organism evidence="2 3">
    <name type="scientific">Goodfellowiella coeruleoviolacea</name>
    <dbReference type="NCBI Taxonomy" id="334858"/>
    <lineage>
        <taxon>Bacteria</taxon>
        <taxon>Bacillati</taxon>
        <taxon>Actinomycetota</taxon>
        <taxon>Actinomycetes</taxon>
        <taxon>Pseudonocardiales</taxon>
        <taxon>Pseudonocardiaceae</taxon>
        <taxon>Goodfellowiella</taxon>
    </lineage>
</organism>
<protein>
    <submittedName>
        <fullName evidence="2">Conserved protein containing a Zn-ribbon-like motif, possibly RNA-binding</fullName>
    </submittedName>
</protein>
<proteinExistence type="predicted"/>
<dbReference type="Pfam" id="PF11706">
    <property type="entry name" value="zf-CGNR"/>
    <property type="match status" value="1"/>
</dbReference>
<keyword evidence="3" id="KW-1185">Reference proteome</keyword>
<feature type="domain" description="Zinc finger CGNR" evidence="1">
    <location>
        <begin position="147"/>
        <end position="189"/>
    </location>
</feature>
<gene>
    <name evidence="2" type="ORF">LX83_001168</name>
</gene>
<dbReference type="AlphaFoldDB" id="A0AAE3GAQ0"/>
<dbReference type="Pfam" id="PF07336">
    <property type="entry name" value="ABATE"/>
    <property type="match status" value="1"/>
</dbReference>
<name>A0AAE3GAQ0_9PSEU</name>
<dbReference type="Proteomes" id="UP001206128">
    <property type="component" value="Unassembled WGS sequence"/>
</dbReference>
<dbReference type="InterPro" id="IPR010852">
    <property type="entry name" value="ABATE"/>
</dbReference>
<dbReference type="PANTHER" id="PTHR35525:SF3">
    <property type="entry name" value="BLL6575 PROTEIN"/>
    <property type="match status" value="1"/>
</dbReference>
<dbReference type="PANTHER" id="PTHR35525">
    <property type="entry name" value="BLL6575 PROTEIN"/>
    <property type="match status" value="1"/>
</dbReference>
<dbReference type="SUPFAM" id="SSF160904">
    <property type="entry name" value="Jann2411-like"/>
    <property type="match status" value="1"/>
</dbReference>
<evidence type="ECO:0000313" key="2">
    <source>
        <dbReference type="EMBL" id="MCP2164328.1"/>
    </source>
</evidence>
<dbReference type="InterPro" id="IPR021005">
    <property type="entry name" value="Znf_CGNR"/>
</dbReference>
<comment type="caution">
    <text evidence="2">The sequence shown here is derived from an EMBL/GenBank/DDBJ whole genome shotgun (WGS) entry which is preliminary data.</text>
</comment>
<dbReference type="InterPro" id="IPR023286">
    <property type="entry name" value="ABATE_dom_sf"/>
</dbReference>
<evidence type="ECO:0000259" key="1">
    <source>
        <dbReference type="Pfam" id="PF11706"/>
    </source>
</evidence>
<accession>A0AAE3GAQ0</accession>